<dbReference type="GeneID" id="89942447"/>
<dbReference type="InterPro" id="IPR038717">
    <property type="entry name" value="Tc1-like_DDE_dom"/>
</dbReference>
<reference evidence="2" key="2">
    <citation type="submission" date="2023-05" db="EMBL/GenBank/DDBJ databases">
        <authorList>
            <consortium name="Lawrence Berkeley National Laboratory"/>
            <person name="Steindorff A."/>
            <person name="Hensen N."/>
            <person name="Bonometti L."/>
            <person name="Westerberg I."/>
            <person name="Brannstrom I.O."/>
            <person name="Guillou S."/>
            <person name="Cros-Aarteil S."/>
            <person name="Calhoun S."/>
            <person name="Haridas S."/>
            <person name="Kuo A."/>
            <person name="Mondo S."/>
            <person name="Pangilinan J."/>
            <person name="Riley R."/>
            <person name="Labutti K."/>
            <person name="Andreopoulos B."/>
            <person name="Lipzen A."/>
            <person name="Chen C."/>
            <person name="Yanf M."/>
            <person name="Daum C."/>
            <person name="Ng V."/>
            <person name="Clum A."/>
            <person name="Ohm R."/>
            <person name="Martin F."/>
            <person name="Silar P."/>
            <person name="Natvig D."/>
            <person name="Lalanne C."/>
            <person name="Gautier V."/>
            <person name="Ament-Velasquez S.L."/>
            <person name="Kruys A."/>
            <person name="Hutchinson M.I."/>
            <person name="Powell A.J."/>
            <person name="Barry K."/>
            <person name="Miller A.N."/>
            <person name="Grigoriev I.V."/>
            <person name="Debuchy R."/>
            <person name="Gladieux P."/>
            <person name="Thoren M.H."/>
            <person name="Johannesson H."/>
        </authorList>
    </citation>
    <scope>NUCLEOTIDE SEQUENCE</scope>
    <source>
        <strain evidence="2">CBS 508.74</strain>
    </source>
</reference>
<dbReference type="Pfam" id="PF13358">
    <property type="entry name" value="DDE_3"/>
    <property type="match status" value="1"/>
</dbReference>
<protein>
    <recommendedName>
        <fullName evidence="1">Tc1-like transposase DDE domain-containing protein</fullName>
    </recommendedName>
</protein>
<reference evidence="2" key="1">
    <citation type="journal article" date="2023" name="Mol. Phylogenet. Evol.">
        <title>Genome-scale phylogeny and comparative genomics of the fungal order Sordariales.</title>
        <authorList>
            <person name="Hensen N."/>
            <person name="Bonometti L."/>
            <person name="Westerberg I."/>
            <person name="Brannstrom I.O."/>
            <person name="Guillou S."/>
            <person name="Cros-Aarteil S."/>
            <person name="Calhoun S."/>
            <person name="Haridas S."/>
            <person name="Kuo A."/>
            <person name="Mondo S."/>
            <person name="Pangilinan J."/>
            <person name="Riley R."/>
            <person name="LaButti K."/>
            <person name="Andreopoulos B."/>
            <person name="Lipzen A."/>
            <person name="Chen C."/>
            <person name="Yan M."/>
            <person name="Daum C."/>
            <person name="Ng V."/>
            <person name="Clum A."/>
            <person name="Steindorff A."/>
            <person name="Ohm R.A."/>
            <person name="Martin F."/>
            <person name="Silar P."/>
            <person name="Natvig D.O."/>
            <person name="Lalanne C."/>
            <person name="Gautier V."/>
            <person name="Ament-Velasquez S.L."/>
            <person name="Kruys A."/>
            <person name="Hutchinson M.I."/>
            <person name="Powell A.J."/>
            <person name="Barry K."/>
            <person name="Miller A.N."/>
            <person name="Grigoriev I.V."/>
            <person name="Debuchy R."/>
            <person name="Gladieux P."/>
            <person name="Hiltunen Thoren M."/>
            <person name="Johannesson H."/>
        </authorList>
    </citation>
    <scope>NUCLEOTIDE SEQUENCE</scope>
    <source>
        <strain evidence="2">CBS 508.74</strain>
    </source>
</reference>
<feature type="domain" description="Tc1-like transposase DDE" evidence="1">
    <location>
        <begin position="6"/>
        <end position="85"/>
    </location>
</feature>
<comment type="caution">
    <text evidence="2">The sequence shown here is derived from an EMBL/GenBank/DDBJ whole genome shotgun (WGS) entry which is preliminary data.</text>
</comment>
<keyword evidence="3" id="KW-1185">Reference proteome</keyword>
<gene>
    <name evidence="2" type="ORF">N656DRAFT_803121</name>
</gene>
<accession>A0AAN6TM05</accession>
<dbReference type="InterPro" id="IPR012337">
    <property type="entry name" value="RNaseH-like_sf"/>
</dbReference>
<dbReference type="GO" id="GO:0003676">
    <property type="term" value="F:nucleic acid binding"/>
    <property type="evidence" value="ECO:0007669"/>
    <property type="project" value="InterPro"/>
</dbReference>
<evidence type="ECO:0000313" key="2">
    <source>
        <dbReference type="EMBL" id="KAK4116943.1"/>
    </source>
</evidence>
<dbReference type="AlphaFoldDB" id="A0AAN6TM05"/>
<dbReference type="InterPro" id="IPR036397">
    <property type="entry name" value="RNaseH_sf"/>
</dbReference>
<evidence type="ECO:0000259" key="1">
    <source>
        <dbReference type="Pfam" id="PF13358"/>
    </source>
</evidence>
<proteinExistence type="predicted"/>
<evidence type="ECO:0000313" key="3">
    <source>
        <dbReference type="Proteomes" id="UP001302812"/>
    </source>
</evidence>
<name>A0AAN6TM05_9PEZI</name>
<dbReference type="EMBL" id="MU853332">
    <property type="protein sequence ID" value="KAK4116943.1"/>
    <property type="molecule type" value="Genomic_DNA"/>
</dbReference>
<sequence length="102" mass="12157">MIRDSAFKKNRYTANSYIAALEESLAPYYSPERFFLQDNAKIHVARKTTNWLERHRIWVQEHPPHSPNLNSIEHVWKKIKEILRRDFPGLHLLKKNEGVSMC</sequence>
<dbReference type="RefSeq" id="XP_064674513.1">
    <property type="nucleotide sequence ID" value="XM_064818322.1"/>
</dbReference>
<organism evidence="2 3">
    <name type="scientific">Canariomyces notabilis</name>
    <dbReference type="NCBI Taxonomy" id="2074819"/>
    <lineage>
        <taxon>Eukaryota</taxon>
        <taxon>Fungi</taxon>
        <taxon>Dikarya</taxon>
        <taxon>Ascomycota</taxon>
        <taxon>Pezizomycotina</taxon>
        <taxon>Sordariomycetes</taxon>
        <taxon>Sordariomycetidae</taxon>
        <taxon>Sordariales</taxon>
        <taxon>Chaetomiaceae</taxon>
        <taxon>Canariomyces</taxon>
    </lineage>
</organism>
<dbReference type="Proteomes" id="UP001302812">
    <property type="component" value="Unassembled WGS sequence"/>
</dbReference>
<dbReference type="Gene3D" id="3.30.420.10">
    <property type="entry name" value="Ribonuclease H-like superfamily/Ribonuclease H"/>
    <property type="match status" value="1"/>
</dbReference>
<dbReference type="SUPFAM" id="SSF53098">
    <property type="entry name" value="Ribonuclease H-like"/>
    <property type="match status" value="1"/>
</dbReference>